<dbReference type="SMART" id="SM00588">
    <property type="entry name" value="NEUZ"/>
    <property type="match status" value="1"/>
</dbReference>
<dbReference type="Proteomes" id="UP000827092">
    <property type="component" value="Unassembled WGS sequence"/>
</dbReference>
<comment type="caution">
    <text evidence="4">The sequence shown here is derived from an EMBL/GenBank/DDBJ whole genome shotgun (WGS) entry which is preliminary data.</text>
</comment>
<dbReference type="InterPro" id="IPR037962">
    <property type="entry name" value="Neuralized"/>
</dbReference>
<dbReference type="PANTHER" id="PTHR12429:SF8">
    <property type="entry name" value="NEURALIZED-LIKE PROTEIN 2"/>
    <property type="match status" value="1"/>
</dbReference>
<feature type="domain" description="SOCS box" evidence="2">
    <location>
        <begin position="252"/>
        <end position="288"/>
    </location>
</feature>
<dbReference type="Pfam" id="PF07177">
    <property type="entry name" value="Neuralized"/>
    <property type="match status" value="1"/>
</dbReference>
<dbReference type="PROSITE" id="PS51065">
    <property type="entry name" value="NHR"/>
    <property type="match status" value="1"/>
</dbReference>
<evidence type="ECO:0008006" key="6">
    <source>
        <dbReference type="Google" id="ProtNLM"/>
    </source>
</evidence>
<reference evidence="4 5" key="1">
    <citation type="journal article" date="2022" name="Nat. Ecol. Evol.">
        <title>A masculinizing supergene underlies an exaggerated male reproductive morph in a spider.</title>
        <authorList>
            <person name="Hendrickx F."/>
            <person name="De Corte Z."/>
            <person name="Sonet G."/>
            <person name="Van Belleghem S.M."/>
            <person name="Kostlbacher S."/>
            <person name="Vangestel C."/>
        </authorList>
    </citation>
    <scope>NUCLEOTIDE SEQUENCE [LARGE SCALE GENOMIC DNA]</scope>
    <source>
        <strain evidence="4">W744_W776</strain>
    </source>
</reference>
<dbReference type="Gene3D" id="2.60.120.920">
    <property type="match status" value="1"/>
</dbReference>
<name>A0AAV6TRC9_9ARAC</name>
<evidence type="ECO:0000313" key="4">
    <source>
        <dbReference type="EMBL" id="KAG8174103.1"/>
    </source>
</evidence>
<evidence type="ECO:0000313" key="5">
    <source>
        <dbReference type="Proteomes" id="UP000827092"/>
    </source>
</evidence>
<dbReference type="GO" id="GO:0061630">
    <property type="term" value="F:ubiquitin protein ligase activity"/>
    <property type="evidence" value="ECO:0007669"/>
    <property type="project" value="TreeGrafter"/>
</dbReference>
<feature type="region of interest" description="Disordered" evidence="1">
    <location>
        <begin position="142"/>
        <end position="163"/>
    </location>
</feature>
<dbReference type="AlphaFoldDB" id="A0AAV6TRC9"/>
<proteinExistence type="predicted"/>
<dbReference type="PANTHER" id="PTHR12429">
    <property type="entry name" value="NEURALIZED"/>
    <property type="match status" value="1"/>
</dbReference>
<organism evidence="4 5">
    <name type="scientific">Oedothorax gibbosus</name>
    <dbReference type="NCBI Taxonomy" id="931172"/>
    <lineage>
        <taxon>Eukaryota</taxon>
        <taxon>Metazoa</taxon>
        <taxon>Ecdysozoa</taxon>
        <taxon>Arthropoda</taxon>
        <taxon>Chelicerata</taxon>
        <taxon>Arachnida</taxon>
        <taxon>Araneae</taxon>
        <taxon>Araneomorphae</taxon>
        <taxon>Entelegynae</taxon>
        <taxon>Araneoidea</taxon>
        <taxon>Linyphiidae</taxon>
        <taxon>Erigoninae</taxon>
        <taxon>Oedothorax</taxon>
    </lineage>
</organism>
<evidence type="ECO:0000259" key="2">
    <source>
        <dbReference type="PROSITE" id="PS50225"/>
    </source>
</evidence>
<evidence type="ECO:0000259" key="3">
    <source>
        <dbReference type="PROSITE" id="PS51065"/>
    </source>
</evidence>
<dbReference type="PROSITE" id="PS50225">
    <property type="entry name" value="SOCS"/>
    <property type="match status" value="1"/>
</dbReference>
<dbReference type="SUPFAM" id="SSF158235">
    <property type="entry name" value="SOCS box-like"/>
    <property type="match status" value="1"/>
</dbReference>
<dbReference type="InterPro" id="IPR001496">
    <property type="entry name" value="SOCS_box"/>
</dbReference>
<feature type="domain" description="NHR" evidence="3">
    <location>
        <begin position="13"/>
        <end position="181"/>
    </location>
</feature>
<dbReference type="InterPro" id="IPR036036">
    <property type="entry name" value="SOCS_box-like_dom_sf"/>
</dbReference>
<dbReference type="EMBL" id="JAFNEN010001321">
    <property type="protein sequence ID" value="KAG8174103.1"/>
    <property type="molecule type" value="Genomic_DNA"/>
</dbReference>
<dbReference type="InterPro" id="IPR043136">
    <property type="entry name" value="B30.2/SPRY_sf"/>
</dbReference>
<gene>
    <name evidence="4" type="ORF">JTE90_010332</name>
</gene>
<sequence>MENDNFFDNVPAAVTFHECRGRNIRLSENNTVANRQSGYAYGITFSKEPLLPGEIFLLEIEKFQHGWIGNLRCGLTQENPSTYSELPQYALPGLVQRGRSWILPISTADLSEFDKTCINKLYPAIYESNNLIHTSKGSIPTSVLQPSRNRSCTPSLSDGEESVNSMSSFYSEESLNENCDENGEYMYPADVGSRIGVTYVVRDSLAQMYILLNGDLYGPCATGIPYRRGPLHAVIDLYGTTKQVRLIQTFGIPSLKVACRDKILQKVSHSNVFHLPLPKRLIQFLTYK</sequence>
<evidence type="ECO:0000256" key="1">
    <source>
        <dbReference type="SAM" id="MobiDB-lite"/>
    </source>
</evidence>
<accession>A0AAV6TRC9</accession>
<keyword evidence="5" id="KW-1185">Reference proteome</keyword>
<protein>
    <recommendedName>
        <fullName evidence="6">Neuralized-like protein 2</fullName>
    </recommendedName>
</protein>
<dbReference type="InterPro" id="IPR006573">
    <property type="entry name" value="NHR_dom"/>
</dbReference>
<dbReference type="GO" id="GO:0035556">
    <property type="term" value="P:intracellular signal transduction"/>
    <property type="evidence" value="ECO:0007669"/>
    <property type="project" value="InterPro"/>
</dbReference>